<evidence type="ECO:0000256" key="6">
    <source>
        <dbReference type="ARBA" id="ARBA00022692"/>
    </source>
</evidence>
<reference evidence="13 14" key="2">
    <citation type="journal article" date="2016" name="Infect. Immun.">
        <title>Helicobacter saguini, a Novel Helicobacter Isolated from Cotton-Top Tamarins with Ulcerative Colitis, Has Proinflammatory Properties and Induces Typhlocolitis and Dysplasia in Gnotobiotic IL-10-/- Mice.</title>
        <authorList>
            <person name="Shen Z."/>
            <person name="Mannion A."/>
            <person name="Whary M.T."/>
            <person name="Muthupalani S."/>
            <person name="Sheh A."/>
            <person name="Feng Y."/>
            <person name="Gong G."/>
            <person name="Vandamme P."/>
            <person name="Holcombe H.R."/>
            <person name="Paster B.J."/>
            <person name="Fox J.G."/>
        </authorList>
    </citation>
    <scope>NUCLEOTIDE SEQUENCE [LARGE SCALE GENOMIC DNA]</scope>
    <source>
        <strain evidence="13 14">MIT 97-6194</strain>
    </source>
</reference>
<evidence type="ECO:0000256" key="9">
    <source>
        <dbReference type="ARBA" id="ARBA00023315"/>
    </source>
</evidence>
<dbReference type="Gene3D" id="3.60.110.10">
    <property type="entry name" value="Carbon-nitrogen hydrolase"/>
    <property type="match status" value="1"/>
</dbReference>
<proteinExistence type="inferred from homology"/>
<evidence type="ECO:0000313" key="14">
    <source>
        <dbReference type="Proteomes" id="UP000029714"/>
    </source>
</evidence>
<dbReference type="Proteomes" id="UP000477070">
    <property type="component" value="Unassembled WGS sequence"/>
</dbReference>
<keyword evidence="5" id="KW-0808">Transferase</keyword>
<accession>A0A347VT85</accession>
<keyword evidence="4" id="KW-0997">Cell inner membrane</keyword>
<evidence type="ECO:0000256" key="2">
    <source>
        <dbReference type="ARBA" id="ARBA00010065"/>
    </source>
</evidence>
<keyword evidence="8 10" id="KW-0472">Membrane</keyword>
<gene>
    <name evidence="12" type="ORF">DCO61_05505</name>
    <name evidence="13" type="ORF">LS64_009660</name>
</gene>
<feature type="transmembrane region" description="Helical" evidence="10">
    <location>
        <begin position="159"/>
        <end position="175"/>
    </location>
</feature>
<evidence type="ECO:0000256" key="5">
    <source>
        <dbReference type="ARBA" id="ARBA00022679"/>
    </source>
</evidence>
<dbReference type="EMBL" id="QBIU01000001">
    <property type="protein sequence ID" value="MWV69478.1"/>
    <property type="molecule type" value="Genomic_DNA"/>
</dbReference>
<dbReference type="PROSITE" id="PS50263">
    <property type="entry name" value="CN_HYDROLASE"/>
    <property type="match status" value="1"/>
</dbReference>
<feature type="transmembrane region" description="Helical" evidence="10">
    <location>
        <begin position="72"/>
        <end position="93"/>
    </location>
</feature>
<feature type="transmembrane region" description="Helical" evidence="10">
    <location>
        <begin position="256"/>
        <end position="278"/>
    </location>
</feature>
<dbReference type="InterPro" id="IPR003010">
    <property type="entry name" value="C-N_Hydrolase"/>
</dbReference>
<reference evidence="13 14" key="1">
    <citation type="journal article" date="2014" name="Genome Announc.">
        <title>Draft genome sequences of eight enterohepatic helicobacter species isolated from both laboratory and wild rodents.</title>
        <authorList>
            <person name="Sheh A."/>
            <person name="Shen Z."/>
            <person name="Fox J.G."/>
        </authorList>
    </citation>
    <scope>NUCLEOTIDE SEQUENCE [LARGE SCALE GENOMIC DNA]</scope>
    <source>
        <strain evidence="13 14">MIT 97-6194</strain>
    </source>
</reference>
<comment type="subcellular location">
    <subcellularLocation>
        <location evidence="1">Cell membrane</location>
        <topology evidence="1">Multi-pass membrane protein</topology>
    </subcellularLocation>
</comment>
<evidence type="ECO:0000313" key="12">
    <source>
        <dbReference type="EMBL" id="MWV69478.1"/>
    </source>
</evidence>
<dbReference type="Proteomes" id="UP000029714">
    <property type="component" value="Unassembled WGS sequence"/>
</dbReference>
<dbReference type="AlphaFoldDB" id="A0A347VT85"/>
<dbReference type="EMBL" id="JRMP02000017">
    <property type="protein sequence ID" value="TLD92944.1"/>
    <property type="molecule type" value="Genomic_DNA"/>
</dbReference>
<protein>
    <recommendedName>
        <fullName evidence="11">CN hydrolase domain-containing protein</fullName>
    </recommendedName>
</protein>
<feature type="transmembrane region" description="Helical" evidence="10">
    <location>
        <begin position="283"/>
        <end position="300"/>
    </location>
</feature>
<feature type="transmembrane region" description="Helical" evidence="10">
    <location>
        <begin position="182"/>
        <end position="201"/>
    </location>
</feature>
<keyword evidence="14" id="KW-1185">Reference proteome</keyword>
<evidence type="ECO:0000313" key="15">
    <source>
        <dbReference type="Proteomes" id="UP000477070"/>
    </source>
</evidence>
<evidence type="ECO:0000256" key="8">
    <source>
        <dbReference type="ARBA" id="ARBA00023136"/>
    </source>
</evidence>
<evidence type="ECO:0000256" key="7">
    <source>
        <dbReference type="ARBA" id="ARBA00022989"/>
    </source>
</evidence>
<dbReference type="GO" id="GO:0016410">
    <property type="term" value="F:N-acyltransferase activity"/>
    <property type="evidence" value="ECO:0007669"/>
    <property type="project" value="InterPro"/>
</dbReference>
<evidence type="ECO:0000256" key="10">
    <source>
        <dbReference type="SAM" id="Phobius"/>
    </source>
</evidence>
<evidence type="ECO:0000313" key="13">
    <source>
        <dbReference type="EMBL" id="TLD92944.1"/>
    </source>
</evidence>
<dbReference type="Pfam" id="PF26365">
    <property type="entry name" value="ApoNAT_membrane"/>
    <property type="match status" value="1"/>
</dbReference>
<keyword evidence="6 10" id="KW-0812">Transmembrane</keyword>
<reference evidence="13" key="3">
    <citation type="submission" date="2018-04" db="EMBL/GenBank/DDBJ databases">
        <authorList>
            <person name="Sheh A."/>
            <person name="Shen Z."/>
            <person name="Mannion A.J."/>
            <person name="Fox J.G."/>
        </authorList>
    </citation>
    <scope>NUCLEOTIDE SEQUENCE</scope>
    <source>
        <strain evidence="13">MIT 97-6194</strain>
    </source>
</reference>
<comment type="similarity">
    <text evidence="2">Belongs to the CN hydrolase family. Apolipoprotein N-acyltransferase subfamily.</text>
</comment>
<keyword evidence="3" id="KW-1003">Cell membrane</keyword>
<dbReference type="GO" id="GO:0042158">
    <property type="term" value="P:lipoprotein biosynthetic process"/>
    <property type="evidence" value="ECO:0007669"/>
    <property type="project" value="InterPro"/>
</dbReference>
<dbReference type="InterPro" id="IPR036526">
    <property type="entry name" value="C-N_Hydrolase_sf"/>
</dbReference>
<dbReference type="STRING" id="1548018.LS64_09695"/>
<dbReference type="OrthoDB" id="9804277at2"/>
<dbReference type="PANTHER" id="PTHR38686:SF1">
    <property type="entry name" value="APOLIPOPROTEIN N-ACYLTRANSFERASE"/>
    <property type="match status" value="1"/>
</dbReference>
<evidence type="ECO:0000256" key="1">
    <source>
        <dbReference type="ARBA" id="ARBA00004651"/>
    </source>
</evidence>
<feature type="transmembrane region" description="Helical" evidence="10">
    <location>
        <begin position="39"/>
        <end position="60"/>
    </location>
</feature>
<keyword evidence="9" id="KW-0012">Acyltransferase</keyword>
<comment type="caution">
    <text evidence="13">The sequence shown here is derived from an EMBL/GenBank/DDBJ whole genome shotgun (WGS) entry which is preliminary data.</text>
</comment>
<feature type="transmembrane region" description="Helical" evidence="10">
    <location>
        <begin position="207"/>
        <end position="226"/>
    </location>
</feature>
<evidence type="ECO:0000259" key="11">
    <source>
        <dbReference type="PROSITE" id="PS50263"/>
    </source>
</evidence>
<organism evidence="13 14">
    <name type="scientific">Helicobacter saguini</name>
    <dbReference type="NCBI Taxonomy" id="1548018"/>
    <lineage>
        <taxon>Bacteria</taxon>
        <taxon>Pseudomonadati</taxon>
        <taxon>Campylobacterota</taxon>
        <taxon>Epsilonproteobacteria</taxon>
        <taxon>Campylobacterales</taxon>
        <taxon>Helicobacteraceae</taxon>
        <taxon>Helicobacter</taxon>
    </lineage>
</organism>
<sequence length="578" mass="66777">MKKTKIDSNIIDSTQTNIESNKIKKILLFIKRAFTPKKILISAFFALLFWLSFFGVVLQNLALESSDTTNTIFYNFLQYFLSIIIILFGFFILKDSNNIESIKPFFTMQIFKKDSKGEKSSVIITAQDSIKDCKKYIFYFLLVILFIIIFSFLHKNHYFLSSVGYVISIAIFLFLKRKFRFLFGFFVGVFGFFWIPLSFRFDDLSAFIPLAIIGIGLIYGIIFYFLMYFNNLFFRFLSCLCLFFIAPFSFNWLNLAYFSAYSIFSVGSLALLMIFLIFLKKRYYFLSFIFFLVSLDYNFGVQDSKLNAYVLQTNFSQDKKWSLENKQASINENFKAIESAIEQGFDMILLPESAFPFTLNRNAEVYEKLLNLSQKIVIVTGGMRLQSDFRDINTQIDSNTFIKLDNLKNNEVIESSILDSKSSKNIESNFDIIDKSIINLPSKVSGYYNSMYVFAFGKSIIADKIELVPFGERLPFDSIFRYFGVDFGFRAGDSVVKFEFKGLKLAIANCFEGTMSLPYKSGAKYILMGSNNAWFAPSTQAIMQKMIIKYYARAYNTFVYHATNFSPKAIISPNNADL</sequence>
<evidence type="ECO:0000256" key="3">
    <source>
        <dbReference type="ARBA" id="ARBA00022475"/>
    </source>
</evidence>
<feature type="transmembrane region" description="Helical" evidence="10">
    <location>
        <begin position="136"/>
        <end position="153"/>
    </location>
</feature>
<feature type="transmembrane region" description="Helical" evidence="10">
    <location>
        <begin position="233"/>
        <end position="250"/>
    </location>
</feature>
<dbReference type="SUPFAM" id="SSF56317">
    <property type="entry name" value="Carbon-nitrogen hydrolase"/>
    <property type="match status" value="1"/>
</dbReference>
<dbReference type="InterPro" id="IPR004563">
    <property type="entry name" value="Apolipo_AcylTrfase"/>
</dbReference>
<feature type="domain" description="CN hydrolase" evidence="11">
    <location>
        <begin position="311"/>
        <end position="578"/>
    </location>
</feature>
<dbReference type="RefSeq" id="WP_034572648.1">
    <property type="nucleotide sequence ID" value="NZ_JRMP02000017.1"/>
</dbReference>
<dbReference type="PANTHER" id="PTHR38686">
    <property type="entry name" value="APOLIPOPROTEIN N-ACYLTRANSFERASE"/>
    <property type="match status" value="1"/>
</dbReference>
<dbReference type="InterPro" id="IPR059109">
    <property type="entry name" value="Lnt_membrane_dom"/>
</dbReference>
<reference evidence="12 15" key="4">
    <citation type="submission" date="2019-12" db="EMBL/GenBank/DDBJ databases">
        <title>Multi-Generational Helicobacter saguini Isolates.</title>
        <authorList>
            <person name="Mannion A."/>
            <person name="Shen Z."/>
            <person name="Fox J.G."/>
        </authorList>
    </citation>
    <scope>NUCLEOTIDE SEQUENCE [LARGE SCALE GENOMIC DNA]</scope>
    <source>
        <strain evidence="12">16-048</strain>
        <strain evidence="15">16-048 (F4)</strain>
    </source>
</reference>
<dbReference type="GO" id="GO:0005886">
    <property type="term" value="C:plasma membrane"/>
    <property type="evidence" value="ECO:0007669"/>
    <property type="project" value="UniProtKB-SubCell"/>
</dbReference>
<name>A0A347VT85_9HELI</name>
<evidence type="ECO:0000256" key="4">
    <source>
        <dbReference type="ARBA" id="ARBA00022519"/>
    </source>
</evidence>
<keyword evidence="7 10" id="KW-1133">Transmembrane helix</keyword>